<accession>A0ABQ5IIN3</accession>
<protein>
    <submittedName>
        <fullName evidence="1">Ribonuclease H-like domain-containing protein</fullName>
    </submittedName>
</protein>
<proteinExistence type="predicted"/>
<reference evidence="1" key="1">
    <citation type="journal article" date="2022" name="Int. J. Mol. Sci.">
        <title>Draft Genome of Tanacetum Coccineum: Genomic Comparison of Closely Related Tanacetum-Family Plants.</title>
        <authorList>
            <person name="Yamashiro T."/>
            <person name="Shiraishi A."/>
            <person name="Nakayama K."/>
            <person name="Satake H."/>
        </authorList>
    </citation>
    <scope>NUCLEOTIDE SEQUENCE</scope>
</reference>
<gene>
    <name evidence="1" type="ORF">Tco_1110394</name>
</gene>
<dbReference type="CDD" id="cd00303">
    <property type="entry name" value="retropepsin_like"/>
    <property type="match status" value="1"/>
</dbReference>
<sequence>MDTLSLVSKYLNGLEDYLDDGDSLEARKLTVGKSKEELELFDALEHKSVIVKEGSHRVVVFKKAPSRAYSKPFTRFSLPYNMDSQGAWDAELDMADSFNYITEERFDILGFVRVDYGKYGRKMVKKVRVEIHGFTFLVDFVVIGYAKESDPSVIFSRDFLVTSKSGVDFGIGEMRIGLTMLEEMKDIDVMLDCLVESIEDIGSSNGELVKLGKASRNKSHNVNKLTPPPQLKIKEIPPISSIAPPSPIYRPLSQKQKEMVKEALDPRLSNDEYGEEEKIRIVEHGLPKKICDPRNFVLLVRVNGTVKMSALADTEASVSELPYCLFKNLGPGDPKPYNSNLTMADNTQAKAMGEVKNVRIQIGYQAYLVDFLVLDIPMDKELPLLLGCPFLRTCEAVIDMGCGTLCIYNGVIRHTYFPKPRAKAYLENFKLDEEDDWMSYFEVGRDEDGNPNYRPKLVDFLGSLLVKLKNTDWGNEVHEVYKKVEGDGAWHAKFEVVTPSGRKFTRGFKTKETKRKLSKKFPTIYVLKFDHFLD</sequence>
<dbReference type="PANTHER" id="PTHR33067">
    <property type="entry name" value="RNA-DIRECTED DNA POLYMERASE-RELATED"/>
    <property type="match status" value="1"/>
</dbReference>
<name>A0ABQ5IIN3_9ASTR</name>
<keyword evidence="2" id="KW-1185">Reference proteome</keyword>
<comment type="caution">
    <text evidence="1">The sequence shown here is derived from an EMBL/GenBank/DDBJ whole genome shotgun (WGS) entry which is preliminary data.</text>
</comment>
<evidence type="ECO:0000313" key="2">
    <source>
        <dbReference type="Proteomes" id="UP001151760"/>
    </source>
</evidence>
<dbReference type="EMBL" id="BQNB010020826">
    <property type="protein sequence ID" value="GJU00056.1"/>
    <property type="molecule type" value="Genomic_DNA"/>
</dbReference>
<evidence type="ECO:0000313" key="1">
    <source>
        <dbReference type="EMBL" id="GJU00056.1"/>
    </source>
</evidence>
<reference evidence="1" key="2">
    <citation type="submission" date="2022-01" db="EMBL/GenBank/DDBJ databases">
        <authorList>
            <person name="Yamashiro T."/>
            <person name="Shiraishi A."/>
            <person name="Satake H."/>
            <person name="Nakayama K."/>
        </authorList>
    </citation>
    <scope>NUCLEOTIDE SEQUENCE</scope>
</reference>
<dbReference type="InterPro" id="IPR021109">
    <property type="entry name" value="Peptidase_aspartic_dom_sf"/>
</dbReference>
<organism evidence="1 2">
    <name type="scientific">Tanacetum coccineum</name>
    <dbReference type="NCBI Taxonomy" id="301880"/>
    <lineage>
        <taxon>Eukaryota</taxon>
        <taxon>Viridiplantae</taxon>
        <taxon>Streptophyta</taxon>
        <taxon>Embryophyta</taxon>
        <taxon>Tracheophyta</taxon>
        <taxon>Spermatophyta</taxon>
        <taxon>Magnoliopsida</taxon>
        <taxon>eudicotyledons</taxon>
        <taxon>Gunneridae</taxon>
        <taxon>Pentapetalae</taxon>
        <taxon>asterids</taxon>
        <taxon>campanulids</taxon>
        <taxon>Asterales</taxon>
        <taxon>Asteraceae</taxon>
        <taxon>Asteroideae</taxon>
        <taxon>Anthemideae</taxon>
        <taxon>Anthemidinae</taxon>
        <taxon>Tanacetum</taxon>
    </lineage>
</organism>
<dbReference type="PANTHER" id="PTHR33067:SF9">
    <property type="entry name" value="RNA-DIRECTED DNA POLYMERASE"/>
    <property type="match status" value="1"/>
</dbReference>
<dbReference type="Gene3D" id="2.40.70.10">
    <property type="entry name" value="Acid Proteases"/>
    <property type="match status" value="1"/>
</dbReference>
<dbReference type="Proteomes" id="UP001151760">
    <property type="component" value="Unassembled WGS sequence"/>
</dbReference>
<dbReference type="SUPFAM" id="SSF50630">
    <property type="entry name" value="Acid proteases"/>
    <property type="match status" value="1"/>
</dbReference>